<feature type="region of interest" description="Disordered" evidence="1">
    <location>
        <begin position="580"/>
        <end position="620"/>
    </location>
</feature>
<protein>
    <submittedName>
        <fullName evidence="2">Uncharacterized protein</fullName>
    </submittedName>
</protein>
<evidence type="ECO:0000313" key="2">
    <source>
        <dbReference type="EMBL" id="HJC05857.1"/>
    </source>
</evidence>
<name>A0A9D2SHS7_9FIRM</name>
<sequence length="620" mass="70415">MPGTNQTEYQGGTVKVQQPTGGTWSSFLWNMPIITKDQVNHIEEYTDINAQIREEQSDGKSYLDMAKEYFREIFGQGYEEENFPFTKETVDKAMTNMYVDGQTYRERFEIGDITEDNYELAVCHMYFQMTTGAIAASHQRNGLEMYGGPMKVTVLNTSTATAKLFTAVVPQEPKPVEEPRQPNGWKRFWNRFGFYKKDMQTYQNKLNQYNDYVADKAVYDENVRKTQAEAEQMEQKLVERDGISEERRNQVHAVMRNQEKRRELHEAAKEVFDQMPSTNESTQLAEVKQYIPDYDDWKSKPFMSGMGRPGSLRNQILAYMAAANDMTLEEALAAPLEMKQKAGGEFKKLFMEKKNAQTAADRGSAAQPNAPKTAPELDREMDEAADALAKIYTHWGKEQIKPVDVLDPKSIRENAAHDIQLGLIGMDIGQMLKDGVELTKRVKDRMGENFAEKKSAFGAARAASGPLQRLCSIYRMDEFKDGNVPVTVMRPTDAATALFCGERIDNRIAGKCLKDMKAQDINYVMAASKMDDDTPEDICNVLNGNSSRIPGKLKMNYMVRCASERPLKVAEEPERRRISIDELAGQNVPQRNAAVERQKQHTPNQRAVNQPAANRQAARR</sequence>
<comment type="caution">
    <text evidence="2">The sequence shown here is derived from an EMBL/GenBank/DDBJ whole genome shotgun (WGS) entry which is preliminary data.</text>
</comment>
<dbReference type="Proteomes" id="UP000823910">
    <property type="component" value="Unassembled WGS sequence"/>
</dbReference>
<proteinExistence type="predicted"/>
<organism evidence="2 3">
    <name type="scientific">Candidatus Enterocloster excrementipullorum</name>
    <dbReference type="NCBI Taxonomy" id="2838559"/>
    <lineage>
        <taxon>Bacteria</taxon>
        <taxon>Bacillati</taxon>
        <taxon>Bacillota</taxon>
        <taxon>Clostridia</taxon>
        <taxon>Lachnospirales</taxon>
        <taxon>Lachnospiraceae</taxon>
        <taxon>Enterocloster</taxon>
    </lineage>
</organism>
<dbReference type="AlphaFoldDB" id="A0A9D2SHS7"/>
<accession>A0A9D2SHS7</accession>
<reference evidence="2" key="2">
    <citation type="submission" date="2021-04" db="EMBL/GenBank/DDBJ databases">
        <authorList>
            <person name="Gilroy R."/>
        </authorList>
    </citation>
    <scope>NUCLEOTIDE SEQUENCE</scope>
    <source>
        <strain evidence="2">CHK180-15479</strain>
    </source>
</reference>
<feature type="region of interest" description="Disordered" evidence="1">
    <location>
        <begin position="357"/>
        <end position="377"/>
    </location>
</feature>
<feature type="compositionally biased region" description="Low complexity" evidence="1">
    <location>
        <begin position="603"/>
        <end position="620"/>
    </location>
</feature>
<evidence type="ECO:0000256" key="1">
    <source>
        <dbReference type="SAM" id="MobiDB-lite"/>
    </source>
</evidence>
<dbReference type="EMBL" id="DWWT01000029">
    <property type="protein sequence ID" value="HJC05857.1"/>
    <property type="molecule type" value="Genomic_DNA"/>
</dbReference>
<reference evidence="2" key="1">
    <citation type="journal article" date="2021" name="PeerJ">
        <title>Extensive microbial diversity within the chicken gut microbiome revealed by metagenomics and culture.</title>
        <authorList>
            <person name="Gilroy R."/>
            <person name="Ravi A."/>
            <person name="Getino M."/>
            <person name="Pursley I."/>
            <person name="Horton D.L."/>
            <person name="Alikhan N.F."/>
            <person name="Baker D."/>
            <person name="Gharbi K."/>
            <person name="Hall N."/>
            <person name="Watson M."/>
            <person name="Adriaenssens E.M."/>
            <person name="Foster-Nyarko E."/>
            <person name="Jarju S."/>
            <person name="Secka A."/>
            <person name="Antonio M."/>
            <person name="Oren A."/>
            <person name="Chaudhuri R.R."/>
            <person name="La Ragione R."/>
            <person name="Hildebrand F."/>
            <person name="Pallen M.J."/>
        </authorList>
    </citation>
    <scope>NUCLEOTIDE SEQUENCE</scope>
    <source>
        <strain evidence="2">CHK180-15479</strain>
    </source>
</reference>
<evidence type="ECO:0000313" key="3">
    <source>
        <dbReference type="Proteomes" id="UP000823910"/>
    </source>
</evidence>
<gene>
    <name evidence="2" type="ORF">H9704_06850</name>
</gene>